<evidence type="ECO:0000313" key="7">
    <source>
        <dbReference type="EMBL" id="EZP28224.1"/>
    </source>
</evidence>
<dbReference type="GO" id="GO:0003700">
    <property type="term" value="F:DNA-binding transcription factor activity"/>
    <property type="evidence" value="ECO:0007669"/>
    <property type="project" value="TreeGrafter"/>
</dbReference>
<keyword evidence="3 5" id="KW-0238">DNA-binding</keyword>
<keyword evidence="2" id="KW-0805">Transcription regulation</keyword>
<evidence type="ECO:0000256" key="4">
    <source>
        <dbReference type="ARBA" id="ARBA00023163"/>
    </source>
</evidence>
<dbReference type="Proteomes" id="UP000024001">
    <property type="component" value="Unassembled WGS sequence"/>
</dbReference>
<evidence type="ECO:0000259" key="6">
    <source>
        <dbReference type="PROSITE" id="PS50977"/>
    </source>
</evidence>
<dbReference type="OrthoDB" id="4548508at2"/>
<dbReference type="PANTHER" id="PTHR30055">
    <property type="entry name" value="HTH-TYPE TRANSCRIPTIONAL REGULATOR RUTR"/>
    <property type="match status" value="1"/>
</dbReference>
<proteinExistence type="predicted"/>
<comment type="caution">
    <text evidence="7">The sequence shown here is derived from an EMBL/GenBank/DDBJ whole genome shotgun (WGS) entry which is preliminary data.</text>
</comment>
<keyword evidence="8" id="KW-1185">Reference proteome</keyword>
<keyword evidence="4" id="KW-0804">Transcription</keyword>
<dbReference type="Pfam" id="PF13977">
    <property type="entry name" value="TetR_C_6"/>
    <property type="match status" value="1"/>
</dbReference>
<evidence type="ECO:0000256" key="5">
    <source>
        <dbReference type="PROSITE-ProRule" id="PRU00335"/>
    </source>
</evidence>
<sequence>MSQTSTVRRARKSPAERREEIAAAARDIALAEGLAAVTLRAVAAKVGVAPGLVAHHVEGMDALVADTFGRIVADELVVLLRLMHEQDAATARLGALIDAVLGDEPNDVTFVWVQGWALGARSEPLAERVRAEMDAWQAALAAEIARGHERGEFGDADADAIAWHLLAIFDGLGAHGLVRWRDDPSRADLTRRALAGLLGVPAHALRP</sequence>
<feature type="DNA-binding region" description="H-T-H motif" evidence="5">
    <location>
        <begin position="38"/>
        <end position="57"/>
    </location>
</feature>
<dbReference type="SUPFAM" id="SSF46689">
    <property type="entry name" value="Homeodomain-like"/>
    <property type="match status" value="1"/>
</dbReference>
<dbReference type="PROSITE" id="PS50977">
    <property type="entry name" value="HTH_TETR_2"/>
    <property type="match status" value="1"/>
</dbReference>
<gene>
    <name evidence="7" type="ORF">BW34_01202</name>
</gene>
<name>A0A031FTS7_9MICO</name>
<accession>A0A031FTS7</accession>
<dbReference type="InterPro" id="IPR039538">
    <property type="entry name" value="BetI_C"/>
</dbReference>
<evidence type="ECO:0000256" key="3">
    <source>
        <dbReference type="ARBA" id="ARBA00023125"/>
    </source>
</evidence>
<evidence type="ECO:0000256" key="1">
    <source>
        <dbReference type="ARBA" id="ARBA00022491"/>
    </source>
</evidence>
<dbReference type="AlphaFoldDB" id="A0A031FTS7"/>
<dbReference type="SUPFAM" id="SSF48498">
    <property type="entry name" value="Tetracyclin repressor-like, C-terminal domain"/>
    <property type="match status" value="1"/>
</dbReference>
<dbReference type="RefSeq" id="WP_036310350.1">
    <property type="nucleotide sequence ID" value="NZ_JFYO01000004.1"/>
</dbReference>
<dbReference type="GO" id="GO:0000976">
    <property type="term" value="F:transcription cis-regulatory region binding"/>
    <property type="evidence" value="ECO:0007669"/>
    <property type="project" value="TreeGrafter"/>
</dbReference>
<dbReference type="Gene3D" id="1.10.357.10">
    <property type="entry name" value="Tetracycline Repressor, domain 2"/>
    <property type="match status" value="1"/>
</dbReference>
<dbReference type="PATRIC" id="fig|273677.3.peg.1185"/>
<keyword evidence="1" id="KW-0678">Repressor</keyword>
<organism evidence="7 8">
    <name type="scientific">Microbacterium oleivorans</name>
    <dbReference type="NCBI Taxonomy" id="273677"/>
    <lineage>
        <taxon>Bacteria</taxon>
        <taxon>Bacillati</taxon>
        <taxon>Actinomycetota</taxon>
        <taxon>Actinomycetes</taxon>
        <taxon>Micrococcales</taxon>
        <taxon>Microbacteriaceae</taxon>
        <taxon>Microbacterium</taxon>
    </lineage>
</organism>
<feature type="domain" description="HTH tetR-type" evidence="6">
    <location>
        <begin position="15"/>
        <end position="75"/>
    </location>
</feature>
<evidence type="ECO:0000256" key="2">
    <source>
        <dbReference type="ARBA" id="ARBA00023015"/>
    </source>
</evidence>
<dbReference type="InterPro" id="IPR050109">
    <property type="entry name" value="HTH-type_TetR-like_transc_reg"/>
</dbReference>
<dbReference type="EMBL" id="JFYO01000004">
    <property type="protein sequence ID" value="EZP28224.1"/>
    <property type="molecule type" value="Genomic_DNA"/>
</dbReference>
<reference evidence="7 8" key="1">
    <citation type="submission" date="2014-03" db="EMBL/GenBank/DDBJ databases">
        <title>Draft Genome Sequences of 13 Willow Endophytes.</title>
        <authorList>
            <person name="Gan H.Y."/>
            <person name="Gan H.M."/>
            <person name="Savka M.A."/>
            <person name="Hudson A.O."/>
        </authorList>
    </citation>
    <scope>NUCLEOTIDE SEQUENCE [LARGE SCALE GENOMIC DNA]</scope>
    <source>
        <strain evidence="7 8">RIT293</strain>
    </source>
</reference>
<evidence type="ECO:0000313" key="8">
    <source>
        <dbReference type="Proteomes" id="UP000024001"/>
    </source>
</evidence>
<dbReference type="InterPro" id="IPR036271">
    <property type="entry name" value="Tet_transcr_reg_TetR-rel_C_sf"/>
</dbReference>
<dbReference type="PANTHER" id="PTHR30055:SF200">
    <property type="entry name" value="HTH-TYPE TRANSCRIPTIONAL REPRESSOR BDCR"/>
    <property type="match status" value="1"/>
</dbReference>
<dbReference type="Pfam" id="PF00440">
    <property type="entry name" value="TetR_N"/>
    <property type="match status" value="1"/>
</dbReference>
<dbReference type="InterPro" id="IPR009057">
    <property type="entry name" value="Homeodomain-like_sf"/>
</dbReference>
<protein>
    <submittedName>
        <fullName evidence="7">Regulatory protein TetR</fullName>
    </submittedName>
</protein>
<dbReference type="InterPro" id="IPR001647">
    <property type="entry name" value="HTH_TetR"/>
</dbReference>
<dbReference type="eggNOG" id="COG1309">
    <property type="taxonomic scope" value="Bacteria"/>
</dbReference>